<dbReference type="STRING" id="1432141.A0A015JI71"/>
<sequence length="145" mass="17080">MEIYGKCIQPAVSDDTRWNSYFNCCKSLNATKNALRSLATKFEPPTSTTRRRPTDPLIIPHEIYNIIMNGSFWKSLTKFEQLLIPYCAILNILQTDKACLFEVLHEFAYLYQFWQKYPNSNIANGILIRLEKRWELWEQPLLILS</sequence>
<protein>
    <submittedName>
        <fullName evidence="1">Uncharacterized protein</fullName>
    </submittedName>
</protein>
<gene>
    <name evidence="1" type="ORF">RirG_232990</name>
</gene>
<name>A0A015JI71_RHIIW</name>
<organism evidence="1 2">
    <name type="scientific">Rhizophagus irregularis (strain DAOM 197198w)</name>
    <name type="common">Glomus intraradices</name>
    <dbReference type="NCBI Taxonomy" id="1432141"/>
    <lineage>
        <taxon>Eukaryota</taxon>
        <taxon>Fungi</taxon>
        <taxon>Fungi incertae sedis</taxon>
        <taxon>Mucoromycota</taxon>
        <taxon>Glomeromycotina</taxon>
        <taxon>Glomeromycetes</taxon>
        <taxon>Glomerales</taxon>
        <taxon>Glomeraceae</taxon>
        <taxon>Rhizophagus</taxon>
    </lineage>
</organism>
<evidence type="ECO:0000313" key="1">
    <source>
        <dbReference type="EMBL" id="EXX54609.1"/>
    </source>
</evidence>
<proteinExistence type="predicted"/>
<dbReference type="Proteomes" id="UP000022910">
    <property type="component" value="Unassembled WGS sequence"/>
</dbReference>
<comment type="caution">
    <text evidence="1">The sequence shown here is derived from an EMBL/GenBank/DDBJ whole genome shotgun (WGS) entry which is preliminary data.</text>
</comment>
<dbReference type="EMBL" id="JEMT01028454">
    <property type="protein sequence ID" value="EXX54609.1"/>
    <property type="molecule type" value="Genomic_DNA"/>
</dbReference>
<accession>A0A015JI71</accession>
<dbReference type="HOGENOM" id="CLU_1787880_0_0_1"/>
<dbReference type="AlphaFoldDB" id="A0A015JI71"/>
<reference evidence="1 2" key="1">
    <citation type="submission" date="2014-02" db="EMBL/GenBank/DDBJ databases">
        <title>Single nucleus genome sequencing reveals high similarity among nuclei of an endomycorrhizal fungus.</title>
        <authorList>
            <person name="Lin K."/>
            <person name="Geurts R."/>
            <person name="Zhang Z."/>
            <person name="Limpens E."/>
            <person name="Saunders D.G."/>
            <person name="Mu D."/>
            <person name="Pang E."/>
            <person name="Cao H."/>
            <person name="Cha H."/>
            <person name="Lin T."/>
            <person name="Zhou Q."/>
            <person name="Shang Y."/>
            <person name="Li Y."/>
            <person name="Ivanov S."/>
            <person name="Sharma T."/>
            <person name="Velzen R.V."/>
            <person name="Ruijter N.D."/>
            <person name="Aanen D.K."/>
            <person name="Win J."/>
            <person name="Kamoun S."/>
            <person name="Bisseling T."/>
            <person name="Huang S."/>
        </authorList>
    </citation>
    <scope>NUCLEOTIDE SEQUENCE [LARGE SCALE GENOMIC DNA]</scope>
    <source>
        <strain evidence="2">DAOM197198w</strain>
    </source>
</reference>
<keyword evidence="2" id="KW-1185">Reference proteome</keyword>
<evidence type="ECO:0000313" key="2">
    <source>
        <dbReference type="Proteomes" id="UP000022910"/>
    </source>
</evidence>
<dbReference type="OrthoDB" id="2430255at2759"/>